<dbReference type="PANTHER" id="PTHR35317">
    <property type="entry name" value="OS04G0629600 PROTEIN"/>
    <property type="match status" value="1"/>
</dbReference>
<evidence type="ECO:0000313" key="2">
    <source>
        <dbReference type="Proteomes" id="UP000257109"/>
    </source>
</evidence>
<reference evidence="1" key="1">
    <citation type="submission" date="2018-05" db="EMBL/GenBank/DDBJ databases">
        <title>Draft genome of Mucuna pruriens seed.</title>
        <authorList>
            <person name="Nnadi N.E."/>
            <person name="Vos R."/>
            <person name="Hasami M.H."/>
            <person name="Devisetty U.K."/>
            <person name="Aguiy J.C."/>
        </authorList>
    </citation>
    <scope>NUCLEOTIDE SEQUENCE [LARGE SCALE GENOMIC DNA]</scope>
    <source>
        <strain evidence="1">JCA_2017</strain>
    </source>
</reference>
<protein>
    <recommendedName>
        <fullName evidence="3">DUF4219 domain-containing protein</fullName>
    </recommendedName>
</protein>
<proteinExistence type="predicted"/>
<feature type="non-terminal residue" evidence="1">
    <location>
        <position position="1"/>
    </location>
</feature>
<sequence>MENKRHVVNTPPLFKVQNYDYWKQRMIAFFDACHIDMWDIVENGQYIPTDKDEAEIPRSSWNDQQKTTYLLNSKARNFLMCAFTEAKYEKVHSYKSSKEIWDTLALAYEDHESIDQMFGRLQTIINNLRSLDKTYNNYDYITKILRSLPREWRPHVTNLRVSKDLKKLPMEELISMLKVHEIELNKDEGQRKGNYGPQSTKD</sequence>
<organism evidence="1 2">
    <name type="scientific">Mucuna pruriens</name>
    <name type="common">Velvet bean</name>
    <name type="synonym">Dolichos pruriens</name>
    <dbReference type="NCBI Taxonomy" id="157652"/>
    <lineage>
        <taxon>Eukaryota</taxon>
        <taxon>Viridiplantae</taxon>
        <taxon>Streptophyta</taxon>
        <taxon>Embryophyta</taxon>
        <taxon>Tracheophyta</taxon>
        <taxon>Spermatophyta</taxon>
        <taxon>Magnoliopsida</taxon>
        <taxon>eudicotyledons</taxon>
        <taxon>Gunneridae</taxon>
        <taxon>Pentapetalae</taxon>
        <taxon>rosids</taxon>
        <taxon>fabids</taxon>
        <taxon>Fabales</taxon>
        <taxon>Fabaceae</taxon>
        <taxon>Papilionoideae</taxon>
        <taxon>50 kb inversion clade</taxon>
        <taxon>NPAAA clade</taxon>
        <taxon>indigoferoid/millettioid clade</taxon>
        <taxon>Phaseoleae</taxon>
        <taxon>Mucuna</taxon>
    </lineage>
</organism>
<name>A0A371H9G6_MUCPR</name>
<dbReference type="OrthoDB" id="1418274at2759"/>
<dbReference type="Proteomes" id="UP000257109">
    <property type="component" value="Unassembled WGS sequence"/>
</dbReference>
<accession>A0A371H9G6</accession>
<evidence type="ECO:0008006" key="3">
    <source>
        <dbReference type="Google" id="ProtNLM"/>
    </source>
</evidence>
<dbReference type="PANTHER" id="PTHR35317:SF23">
    <property type="entry name" value="OS04G0629600 PROTEIN"/>
    <property type="match status" value="1"/>
</dbReference>
<dbReference type="Pfam" id="PF14223">
    <property type="entry name" value="Retrotran_gag_2"/>
    <property type="match status" value="1"/>
</dbReference>
<dbReference type="STRING" id="157652.A0A371H9G6"/>
<gene>
    <name evidence="1" type="ORF">CR513_17501</name>
</gene>
<dbReference type="AlphaFoldDB" id="A0A371H9G6"/>
<dbReference type="EMBL" id="QJKJ01003228">
    <property type="protein sequence ID" value="RDX99450.1"/>
    <property type="molecule type" value="Genomic_DNA"/>
</dbReference>
<comment type="caution">
    <text evidence="1">The sequence shown here is derived from an EMBL/GenBank/DDBJ whole genome shotgun (WGS) entry which is preliminary data.</text>
</comment>
<keyword evidence="2" id="KW-1185">Reference proteome</keyword>
<evidence type="ECO:0000313" key="1">
    <source>
        <dbReference type="EMBL" id="RDX99450.1"/>
    </source>
</evidence>